<name>A0AAP0DXY3_9MAGN</name>
<proteinExistence type="predicted"/>
<sequence>MKMGWDLGTGLNRKLTSWKSLSDPSIGDFVYELDRRGLLIWFFETDRRSLFRQAVEWISVQWDSGGEEQLHF</sequence>
<evidence type="ECO:0000313" key="2">
    <source>
        <dbReference type="Proteomes" id="UP001419268"/>
    </source>
</evidence>
<protein>
    <submittedName>
        <fullName evidence="1">Uncharacterized protein</fullName>
    </submittedName>
</protein>
<evidence type="ECO:0000313" key="1">
    <source>
        <dbReference type="EMBL" id="KAK9083016.1"/>
    </source>
</evidence>
<organism evidence="1 2">
    <name type="scientific">Stephania cephalantha</name>
    <dbReference type="NCBI Taxonomy" id="152367"/>
    <lineage>
        <taxon>Eukaryota</taxon>
        <taxon>Viridiplantae</taxon>
        <taxon>Streptophyta</taxon>
        <taxon>Embryophyta</taxon>
        <taxon>Tracheophyta</taxon>
        <taxon>Spermatophyta</taxon>
        <taxon>Magnoliopsida</taxon>
        <taxon>Ranunculales</taxon>
        <taxon>Menispermaceae</taxon>
        <taxon>Menispermoideae</taxon>
        <taxon>Cissampelideae</taxon>
        <taxon>Stephania</taxon>
    </lineage>
</organism>
<dbReference type="AlphaFoldDB" id="A0AAP0DXY3"/>
<dbReference type="EMBL" id="JBBNAG010000013">
    <property type="protein sequence ID" value="KAK9083016.1"/>
    <property type="molecule type" value="Genomic_DNA"/>
</dbReference>
<comment type="caution">
    <text evidence="1">The sequence shown here is derived from an EMBL/GenBank/DDBJ whole genome shotgun (WGS) entry which is preliminary data.</text>
</comment>
<accession>A0AAP0DXY3</accession>
<keyword evidence="2" id="KW-1185">Reference proteome</keyword>
<gene>
    <name evidence="1" type="ORF">Scep_029487</name>
</gene>
<dbReference type="Proteomes" id="UP001419268">
    <property type="component" value="Unassembled WGS sequence"/>
</dbReference>
<reference evidence="1 2" key="1">
    <citation type="submission" date="2024-01" db="EMBL/GenBank/DDBJ databases">
        <title>Genome assemblies of Stephania.</title>
        <authorList>
            <person name="Yang L."/>
        </authorList>
    </citation>
    <scope>NUCLEOTIDE SEQUENCE [LARGE SCALE GENOMIC DNA]</scope>
    <source>
        <strain evidence="1">JXDWG</strain>
        <tissue evidence="1">Leaf</tissue>
    </source>
</reference>